<proteinExistence type="predicted"/>
<evidence type="ECO:0000313" key="2">
    <source>
        <dbReference type="Proteomes" id="UP000178602"/>
    </source>
</evidence>
<dbReference type="AlphaFoldDB" id="A0A1F4T6C6"/>
<accession>A0A1F4T6C6</accession>
<name>A0A1F4T6C6_UNCSA</name>
<organism evidence="1 2">
    <name type="scientific">candidate division WOR-1 bacterium RIFOXYC12_FULL_54_18</name>
    <dbReference type="NCBI Taxonomy" id="1802584"/>
    <lineage>
        <taxon>Bacteria</taxon>
        <taxon>Bacillati</taxon>
        <taxon>Saganbacteria</taxon>
    </lineage>
</organism>
<dbReference type="Proteomes" id="UP000178602">
    <property type="component" value="Unassembled WGS sequence"/>
</dbReference>
<comment type="caution">
    <text evidence="1">The sequence shown here is derived from an EMBL/GenBank/DDBJ whole genome shotgun (WGS) entry which is preliminary data.</text>
</comment>
<sequence>MIHNTRPVHSRITTTFTPRTNQLAALLRTMVRSLGFVGGLGLLNAACGGGSDGPTGLEIAKEGIDAGSFSTFDGGRADALPDAIAQPEASQTDAVSEEVKQDPPVGILAQSGWLYVPAEQIGKTVFVTANFALQAPDGTPMIIPGIQNAKKVVVEFVTDSTELPNLYDDPMRAPNAAYPCVPGVCNLALDGSGQYLIKSVPANELGDIITPLYLTMFKAVSKISNNGQAVAPQESPFDLETSPNMVGSACELPAELTNMEAGTAYSAPASVVLNPDFYLSGSMQWEGEAQFGVNTEGVAYSGYGFNVKFIVRVVE</sequence>
<dbReference type="EMBL" id="MEUG01000001">
    <property type="protein sequence ID" value="OGC28254.1"/>
    <property type="molecule type" value="Genomic_DNA"/>
</dbReference>
<evidence type="ECO:0000313" key="1">
    <source>
        <dbReference type="EMBL" id="OGC28254.1"/>
    </source>
</evidence>
<protein>
    <submittedName>
        <fullName evidence="1">Uncharacterized protein</fullName>
    </submittedName>
</protein>
<gene>
    <name evidence="1" type="ORF">A3K49_04645</name>
</gene>
<reference evidence="1 2" key="1">
    <citation type="journal article" date="2016" name="Nat. Commun.">
        <title>Thousands of microbial genomes shed light on interconnected biogeochemical processes in an aquifer system.</title>
        <authorList>
            <person name="Anantharaman K."/>
            <person name="Brown C.T."/>
            <person name="Hug L.A."/>
            <person name="Sharon I."/>
            <person name="Castelle C.J."/>
            <person name="Probst A.J."/>
            <person name="Thomas B.C."/>
            <person name="Singh A."/>
            <person name="Wilkins M.J."/>
            <person name="Karaoz U."/>
            <person name="Brodie E.L."/>
            <person name="Williams K.H."/>
            <person name="Hubbard S.S."/>
            <person name="Banfield J.F."/>
        </authorList>
    </citation>
    <scope>NUCLEOTIDE SEQUENCE [LARGE SCALE GENOMIC DNA]</scope>
</reference>